<organism evidence="13 14">
    <name type="scientific">Cinchona calisaya</name>
    <dbReference type="NCBI Taxonomy" id="153742"/>
    <lineage>
        <taxon>Eukaryota</taxon>
        <taxon>Viridiplantae</taxon>
        <taxon>Streptophyta</taxon>
        <taxon>Embryophyta</taxon>
        <taxon>Tracheophyta</taxon>
        <taxon>Spermatophyta</taxon>
        <taxon>Magnoliopsida</taxon>
        <taxon>eudicotyledons</taxon>
        <taxon>Gunneridae</taxon>
        <taxon>Pentapetalae</taxon>
        <taxon>asterids</taxon>
        <taxon>lamiids</taxon>
        <taxon>Gentianales</taxon>
        <taxon>Rubiaceae</taxon>
        <taxon>Cinchonoideae</taxon>
        <taxon>Cinchoneae</taxon>
        <taxon>Cinchona</taxon>
    </lineage>
</organism>
<feature type="domain" description="C2" evidence="11">
    <location>
        <begin position="1"/>
        <end position="105"/>
    </location>
</feature>
<dbReference type="SUPFAM" id="SSF49562">
    <property type="entry name" value="C2 domain (Calcium/lipid-binding domain, CaLB)"/>
    <property type="match status" value="1"/>
</dbReference>
<evidence type="ECO:0000256" key="7">
    <source>
        <dbReference type="ARBA" id="ARBA00022837"/>
    </source>
</evidence>
<dbReference type="GO" id="GO:0016042">
    <property type="term" value="P:lipid catabolic process"/>
    <property type="evidence" value="ECO:0007669"/>
    <property type="project" value="UniProtKB-KW"/>
</dbReference>
<evidence type="ECO:0000256" key="10">
    <source>
        <dbReference type="PIRNR" id="PIRNR036470"/>
    </source>
</evidence>
<dbReference type="Pfam" id="PF00614">
    <property type="entry name" value="PLDc"/>
    <property type="match status" value="2"/>
</dbReference>
<dbReference type="Pfam" id="PF00168">
    <property type="entry name" value="C2"/>
    <property type="match status" value="1"/>
</dbReference>
<dbReference type="EMBL" id="JBJUIK010000010">
    <property type="protein sequence ID" value="KAL3517071.1"/>
    <property type="molecule type" value="Genomic_DNA"/>
</dbReference>
<dbReference type="SMART" id="SM00155">
    <property type="entry name" value="PLDc"/>
    <property type="match status" value="2"/>
</dbReference>
<evidence type="ECO:0000256" key="9">
    <source>
        <dbReference type="ARBA" id="ARBA00023098"/>
    </source>
</evidence>
<comment type="cofactor">
    <cofactor evidence="2 10">
        <name>Ca(2+)</name>
        <dbReference type="ChEBI" id="CHEBI:29108"/>
    </cofactor>
</comment>
<evidence type="ECO:0000259" key="12">
    <source>
        <dbReference type="PROSITE" id="PS50035"/>
    </source>
</evidence>
<dbReference type="Pfam" id="PF12357">
    <property type="entry name" value="PLD_C"/>
    <property type="match status" value="1"/>
</dbReference>
<dbReference type="PANTHER" id="PTHR18896">
    <property type="entry name" value="PHOSPHOLIPASE D"/>
    <property type="match status" value="1"/>
</dbReference>
<dbReference type="InterPro" id="IPR015679">
    <property type="entry name" value="PLipase_D_fam"/>
</dbReference>
<evidence type="ECO:0000256" key="6">
    <source>
        <dbReference type="ARBA" id="ARBA00022801"/>
    </source>
</evidence>
<name>A0ABD2ZC67_9GENT</name>
<dbReference type="Gene3D" id="2.60.40.150">
    <property type="entry name" value="C2 domain"/>
    <property type="match status" value="1"/>
</dbReference>
<protein>
    <recommendedName>
        <fullName evidence="10">Phospholipase D</fullName>
        <ecNumber evidence="10">3.1.4.4</ecNumber>
    </recommendedName>
</protein>
<gene>
    <name evidence="13" type="ORF">ACH5RR_023973</name>
</gene>
<evidence type="ECO:0000259" key="11">
    <source>
        <dbReference type="PROSITE" id="PS50004"/>
    </source>
</evidence>
<dbReference type="InterPro" id="IPR000008">
    <property type="entry name" value="C2_dom"/>
</dbReference>
<dbReference type="FunFam" id="3.30.870.10:FF:000027">
    <property type="entry name" value="Phospholipase D"/>
    <property type="match status" value="1"/>
</dbReference>
<dbReference type="FunFam" id="3.30.870.10:FF:000025">
    <property type="entry name" value="Phospholipase D delta"/>
    <property type="match status" value="1"/>
</dbReference>
<dbReference type="GO" id="GO:0046872">
    <property type="term" value="F:metal ion binding"/>
    <property type="evidence" value="ECO:0007669"/>
    <property type="project" value="UniProtKB-KW"/>
</dbReference>
<evidence type="ECO:0000256" key="3">
    <source>
        <dbReference type="ARBA" id="ARBA00010683"/>
    </source>
</evidence>
<dbReference type="InterPro" id="IPR035892">
    <property type="entry name" value="C2_domain_sf"/>
</dbReference>
<evidence type="ECO:0000313" key="13">
    <source>
        <dbReference type="EMBL" id="KAL3517071.1"/>
    </source>
</evidence>
<proteinExistence type="inferred from homology"/>
<feature type="domain" description="PLD phosphodiesterase" evidence="12">
    <location>
        <begin position="640"/>
        <end position="667"/>
    </location>
</feature>
<evidence type="ECO:0000313" key="14">
    <source>
        <dbReference type="Proteomes" id="UP001630127"/>
    </source>
</evidence>
<feature type="domain" description="PLD phosphodiesterase" evidence="12">
    <location>
        <begin position="306"/>
        <end position="341"/>
    </location>
</feature>
<keyword evidence="6 10" id="KW-0378">Hydrolase</keyword>
<dbReference type="PROSITE" id="PS50035">
    <property type="entry name" value="PLD"/>
    <property type="match status" value="2"/>
</dbReference>
<reference evidence="13 14" key="1">
    <citation type="submission" date="2024-11" db="EMBL/GenBank/DDBJ databases">
        <title>A near-complete genome assembly of Cinchona calisaya.</title>
        <authorList>
            <person name="Lian D.C."/>
            <person name="Zhao X.W."/>
            <person name="Wei L."/>
        </authorList>
    </citation>
    <scope>NUCLEOTIDE SEQUENCE [LARGE SCALE GENOMIC DNA]</scope>
    <source>
        <tissue evidence="13">Nenye</tissue>
    </source>
</reference>
<keyword evidence="7 10" id="KW-0106">Calcium</keyword>
<dbReference type="InterPro" id="IPR001736">
    <property type="entry name" value="PLipase_D/transphosphatidylase"/>
</dbReference>
<dbReference type="PIRSF" id="PIRSF036470">
    <property type="entry name" value="PLD_plant"/>
    <property type="match status" value="1"/>
</dbReference>
<comment type="caution">
    <text evidence="13">The sequence shown here is derived from an EMBL/GenBank/DDBJ whole genome shotgun (WGS) entry which is preliminary data.</text>
</comment>
<dbReference type="GO" id="GO:0004630">
    <property type="term" value="F:phospholipase D activity"/>
    <property type="evidence" value="ECO:0007669"/>
    <property type="project" value="UniProtKB-EC"/>
</dbReference>
<keyword evidence="8 10" id="KW-0442">Lipid degradation</keyword>
<dbReference type="Proteomes" id="UP001630127">
    <property type="component" value="Unassembled WGS sequence"/>
</dbReference>
<keyword evidence="4" id="KW-0479">Metal-binding</keyword>
<accession>A0ABD2ZC67</accession>
<evidence type="ECO:0000256" key="8">
    <source>
        <dbReference type="ARBA" id="ARBA00022963"/>
    </source>
</evidence>
<dbReference type="InterPro" id="IPR024632">
    <property type="entry name" value="PLipase_D_C"/>
</dbReference>
<dbReference type="EC" id="3.1.4.4" evidence="10"/>
<keyword evidence="14" id="KW-1185">Reference proteome</keyword>
<comment type="similarity">
    <text evidence="3 10">Belongs to the phospholipase D family. C2-PLD subfamily.</text>
</comment>
<dbReference type="InterPro" id="IPR011402">
    <property type="entry name" value="PLipase_D_pln"/>
</dbReference>
<dbReference type="SUPFAM" id="SSF56024">
    <property type="entry name" value="Phospholipase D/nuclease"/>
    <property type="match status" value="2"/>
</dbReference>
<evidence type="ECO:0000256" key="1">
    <source>
        <dbReference type="ARBA" id="ARBA00000798"/>
    </source>
</evidence>
<dbReference type="PANTHER" id="PTHR18896:SF65">
    <property type="entry name" value="PHOSPHOLIPASE D BETA 1"/>
    <property type="match status" value="1"/>
</dbReference>
<comment type="catalytic activity">
    <reaction evidence="1 10">
        <text>a 1,2-diacyl-sn-glycero-3-phosphocholine + H2O = a 1,2-diacyl-sn-glycero-3-phosphate + choline + H(+)</text>
        <dbReference type="Rhea" id="RHEA:14445"/>
        <dbReference type="ChEBI" id="CHEBI:15354"/>
        <dbReference type="ChEBI" id="CHEBI:15377"/>
        <dbReference type="ChEBI" id="CHEBI:15378"/>
        <dbReference type="ChEBI" id="CHEBI:57643"/>
        <dbReference type="ChEBI" id="CHEBI:58608"/>
        <dbReference type="EC" id="3.1.4.4"/>
    </reaction>
</comment>
<dbReference type="Gene3D" id="3.30.870.10">
    <property type="entry name" value="Endonuclease Chain A"/>
    <property type="match status" value="2"/>
</dbReference>
<dbReference type="AlphaFoldDB" id="A0ABD2ZC67"/>
<evidence type="ECO:0000256" key="4">
    <source>
        <dbReference type="ARBA" id="ARBA00022723"/>
    </source>
</evidence>
<keyword evidence="5" id="KW-0677">Repeat</keyword>
<dbReference type="SMART" id="SM00239">
    <property type="entry name" value="C2"/>
    <property type="match status" value="1"/>
</dbReference>
<comment type="function">
    <text evidence="10">Hydrolyzes glycerol-phospholipids at the terminal phosphodiesteric bond.</text>
</comment>
<sequence>MPISALKVLLLHGNLDIWIYDAVDLPCRDPYVSVSVAGATVGRTYVINNNGNPVWGQHLNVPVAHYGAEVYFLVKNNDLGGSQLLGFVAIPVEQIYGGQKIEGSFPILGNDGKHCKVGAVLSISIQYTPVEKLSIYHNGVGAGPEYSGVPGTYFPLRKGGTVTLYQDAHVPDGYFPDLKLECGMQYVHGKCWREIFDAIRQAQRLIYIAGWSVWHKVGLVRDDSSLPDYTLGELLKAKSQEGVRVLLLLWDEPKSRSILGYKADRVMQTHDDETRRFFMHSSVQVLLCPHVAGKRDRWYKQSEVGAIYSHHQKTVIVDADAGNYKRRIVSFLGGLDLCDGRYDTPHHPIFRTLQTTHVEDYHNPTYAGNVAGCPRQPWHGLHCKIDGPAAYDVLTNFEQRWMKASKEHGIKKLKVSYDDALLRLGRMPDILGASDTPCVADDNPESWHVQIFRSIDSNSVKGFPEDPKEATVENLVCGKNVLIDISIHTAYVKSIRAAQHFVYIEKQFFIGSSYNWSHYKDLGANNLIPMEIALKIAEKIRAHERFAAYIVIPMWPEGDPTGAAAQRILFWQHRTMQMMYETIYQALVEVGQEDEFSPQDFLNFYCLGNREALNVSDTSSTESDGPTNTPQALGRKSRRFMIYVNSKGMIVDDEYVILGSANINQRSMEGTRDTEIAMGTYQPQHTWARNRSSPQGQIYGYRMSLWAEHIGVIEDCFAHPESLQCVRRVRSMGEMNWKQFAAPEVTEMRAHLLKYPVEVDWTGKVSPLPGHESFPDVGGNIMGSFLAIQENLSV</sequence>
<keyword evidence="9" id="KW-0443">Lipid metabolism</keyword>
<evidence type="ECO:0000256" key="2">
    <source>
        <dbReference type="ARBA" id="ARBA00001913"/>
    </source>
</evidence>
<dbReference type="PROSITE" id="PS50004">
    <property type="entry name" value="C2"/>
    <property type="match status" value="1"/>
</dbReference>
<evidence type="ECO:0000256" key="5">
    <source>
        <dbReference type="ARBA" id="ARBA00022737"/>
    </source>
</evidence>